<name>A0AAV2I5Z1_LYMST</name>
<dbReference type="PANTHER" id="PTHR46641:SF2">
    <property type="entry name" value="FMRFAMIDE RECEPTOR"/>
    <property type="match status" value="1"/>
</dbReference>
<protein>
    <recommendedName>
        <fullName evidence="6">G-protein coupled receptors family 1 profile domain-containing protein</fullName>
    </recommendedName>
</protein>
<evidence type="ECO:0000313" key="7">
    <source>
        <dbReference type="EMBL" id="CAL1541519.1"/>
    </source>
</evidence>
<keyword evidence="4 5" id="KW-0472">Membrane</keyword>
<dbReference type="GO" id="GO:0004930">
    <property type="term" value="F:G protein-coupled receptor activity"/>
    <property type="evidence" value="ECO:0007669"/>
    <property type="project" value="InterPro"/>
</dbReference>
<evidence type="ECO:0000259" key="6">
    <source>
        <dbReference type="PROSITE" id="PS50262"/>
    </source>
</evidence>
<evidence type="ECO:0000313" key="8">
    <source>
        <dbReference type="Proteomes" id="UP001497497"/>
    </source>
</evidence>
<dbReference type="InterPro" id="IPR000276">
    <property type="entry name" value="GPCR_Rhodpsn"/>
</dbReference>
<feature type="transmembrane region" description="Helical" evidence="5">
    <location>
        <begin position="21"/>
        <end position="46"/>
    </location>
</feature>
<dbReference type="EMBL" id="CAXITT010000437">
    <property type="protein sequence ID" value="CAL1541519.1"/>
    <property type="molecule type" value="Genomic_DNA"/>
</dbReference>
<dbReference type="SUPFAM" id="SSF81321">
    <property type="entry name" value="Family A G protein-coupled receptor-like"/>
    <property type="match status" value="1"/>
</dbReference>
<reference evidence="7 8" key="1">
    <citation type="submission" date="2024-04" db="EMBL/GenBank/DDBJ databases">
        <authorList>
            <consortium name="Genoscope - CEA"/>
            <person name="William W."/>
        </authorList>
    </citation>
    <scope>NUCLEOTIDE SEQUENCE [LARGE SCALE GENOMIC DNA]</scope>
</reference>
<evidence type="ECO:0000256" key="5">
    <source>
        <dbReference type="SAM" id="Phobius"/>
    </source>
</evidence>
<sequence>MGNFIIVKIFFRLGISDGMNLSLISLALCDLFYLVPAFVISVSMVLHGVEELSDFKVWFPVEPETVYMISTNVGSGFYAISMLVTTFITVVRCLAVVDPLKYRNLISLKSSAVVIASFSIVSILFAILLLVYMGVSPQFDSNTNATRLVLWISPKRALTKDVIFGIRDMFLPLASQTIVGACVVIMASCLQKAAHFRQHLSSDPKGKIINKECTPAKLVGKELQVARQMLLIATVYSLCNMPKVVFNLTQLIVPDFYRGGRYSALYLTFNIIRELIQSVNASVTFFIYWKYNSKFRSHFGLHH</sequence>
<proteinExistence type="predicted"/>
<dbReference type="PANTHER" id="PTHR46641">
    <property type="entry name" value="FMRFAMIDE RECEPTOR-RELATED"/>
    <property type="match status" value="1"/>
</dbReference>
<evidence type="ECO:0000256" key="2">
    <source>
        <dbReference type="ARBA" id="ARBA00022692"/>
    </source>
</evidence>
<keyword evidence="3 5" id="KW-1133">Transmembrane helix</keyword>
<dbReference type="GO" id="GO:0016020">
    <property type="term" value="C:membrane"/>
    <property type="evidence" value="ECO:0007669"/>
    <property type="project" value="UniProtKB-SubCell"/>
</dbReference>
<dbReference type="Pfam" id="PF00001">
    <property type="entry name" value="7tm_1"/>
    <property type="match status" value="1"/>
</dbReference>
<evidence type="ECO:0000256" key="1">
    <source>
        <dbReference type="ARBA" id="ARBA00004370"/>
    </source>
</evidence>
<dbReference type="PROSITE" id="PS50262">
    <property type="entry name" value="G_PROTEIN_RECEP_F1_2"/>
    <property type="match status" value="1"/>
</dbReference>
<comment type="subcellular location">
    <subcellularLocation>
        <location evidence="1">Membrane</location>
    </subcellularLocation>
</comment>
<dbReference type="AlphaFoldDB" id="A0AAV2I5Z1"/>
<dbReference type="Gene3D" id="1.20.1070.10">
    <property type="entry name" value="Rhodopsin 7-helix transmembrane proteins"/>
    <property type="match status" value="1"/>
</dbReference>
<evidence type="ECO:0000256" key="3">
    <source>
        <dbReference type="ARBA" id="ARBA00022989"/>
    </source>
</evidence>
<accession>A0AAV2I5Z1</accession>
<comment type="caution">
    <text evidence="7">The sequence shown here is derived from an EMBL/GenBank/DDBJ whole genome shotgun (WGS) entry which is preliminary data.</text>
</comment>
<feature type="transmembrane region" description="Helical" evidence="5">
    <location>
        <begin position="66"/>
        <end position="91"/>
    </location>
</feature>
<feature type="transmembrane region" description="Helical" evidence="5">
    <location>
        <begin position="112"/>
        <end position="135"/>
    </location>
</feature>
<dbReference type="InterPro" id="IPR017452">
    <property type="entry name" value="GPCR_Rhodpsn_7TM"/>
</dbReference>
<keyword evidence="8" id="KW-1185">Reference proteome</keyword>
<feature type="transmembrane region" description="Helical" evidence="5">
    <location>
        <begin position="169"/>
        <end position="190"/>
    </location>
</feature>
<dbReference type="InterPro" id="IPR052954">
    <property type="entry name" value="GPCR-Ligand_Int"/>
</dbReference>
<gene>
    <name evidence="7" type="ORF">GSLYS_00015125001</name>
</gene>
<organism evidence="7 8">
    <name type="scientific">Lymnaea stagnalis</name>
    <name type="common">Great pond snail</name>
    <name type="synonym">Helix stagnalis</name>
    <dbReference type="NCBI Taxonomy" id="6523"/>
    <lineage>
        <taxon>Eukaryota</taxon>
        <taxon>Metazoa</taxon>
        <taxon>Spiralia</taxon>
        <taxon>Lophotrochozoa</taxon>
        <taxon>Mollusca</taxon>
        <taxon>Gastropoda</taxon>
        <taxon>Heterobranchia</taxon>
        <taxon>Euthyneura</taxon>
        <taxon>Panpulmonata</taxon>
        <taxon>Hygrophila</taxon>
        <taxon>Lymnaeoidea</taxon>
        <taxon>Lymnaeidae</taxon>
        <taxon>Lymnaea</taxon>
    </lineage>
</organism>
<feature type="domain" description="G-protein coupled receptors family 1 profile" evidence="6">
    <location>
        <begin position="2"/>
        <end position="288"/>
    </location>
</feature>
<keyword evidence="2 5" id="KW-0812">Transmembrane</keyword>
<evidence type="ECO:0000256" key="4">
    <source>
        <dbReference type="ARBA" id="ARBA00023136"/>
    </source>
</evidence>
<dbReference type="Proteomes" id="UP001497497">
    <property type="component" value="Unassembled WGS sequence"/>
</dbReference>